<keyword evidence="3" id="KW-1185">Reference proteome</keyword>
<protein>
    <submittedName>
        <fullName evidence="2">Uncharacterized membrane protein</fullName>
    </submittedName>
</protein>
<dbReference type="AlphaFoldDB" id="A0A1I6H576"/>
<dbReference type="STRING" id="670154.SAMN04488002_2524"/>
<organism evidence="2 3">
    <name type="scientific">Litoreibacter janthinus</name>
    <dbReference type="NCBI Taxonomy" id="670154"/>
    <lineage>
        <taxon>Bacteria</taxon>
        <taxon>Pseudomonadati</taxon>
        <taxon>Pseudomonadota</taxon>
        <taxon>Alphaproteobacteria</taxon>
        <taxon>Rhodobacterales</taxon>
        <taxon>Roseobacteraceae</taxon>
        <taxon>Litoreibacter</taxon>
    </lineage>
</organism>
<name>A0A1I6H576_9RHOB</name>
<sequence>MTGTYLILYGSTFAIFLALDYVGLSYLIKPTFERYIPDLLLDQPRFGPALMFYAFYIIGLLWFVSVPALSGDKSLLWVFGSAAFLGALGYGTYEFTSLAVMKGWSWTMVATDLIWGTVLTGVSATAGVALTRAFT</sequence>
<feature type="transmembrane region" description="Helical" evidence="1">
    <location>
        <begin position="113"/>
        <end position="134"/>
    </location>
</feature>
<dbReference type="Pfam" id="PF09945">
    <property type="entry name" value="DUF2177"/>
    <property type="match status" value="1"/>
</dbReference>
<accession>A0A1I6H576</accession>
<evidence type="ECO:0000313" key="2">
    <source>
        <dbReference type="EMBL" id="SFR49497.1"/>
    </source>
</evidence>
<dbReference type="InterPro" id="IPR018687">
    <property type="entry name" value="DUF2177_membr"/>
</dbReference>
<proteinExistence type="predicted"/>
<dbReference type="EMBL" id="FOYO01000001">
    <property type="protein sequence ID" value="SFR49497.1"/>
    <property type="molecule type" value="Genomic_DNA"/>
</dbReference>
<dbReference type="Proteomes" id="UP000199658">
    <property type="component" value="Unassembled WGS sequence"/>
</dbReference>
<evidence type="ECO:0000256" key="1">
    <source>
        <dbReference type="SAM" id="Phobius"/>
    </source>
</evidence>
<gene>
    <name evidence="2" type="ORF">SAMN04488002_2524</name>
</gene>
<reference evidence="3" key="1">
    <citation type="submission" date="2016-10" db="EMBL/GenBank/DDBJ databases">
        <authorList>
            <person name="Varghese N."/>
            <person name="Submissions S."/>
        </authorList>
    </citation>
    <scope>NUCLEOTIDE SEQUENCE [LARGE SCALE GENOMIC DNA]</scope>
    <source>
        <strain evidence="3">DSM 26921</strain>
    </source>
</reference>
<feature type="transmembrane region" description="Helical" evidence="1">
    <location>
        <begin position="6"/>
        <end position="28"/>
    </location>
</feature>
<feature type="transmembrane region" description="Helical" evidence="1">
    <location>
        <begin position="75"/>
        <end position="93"/>
    </location>
</feature>
<keyword evidence="1" id="KW-0812">Transmembrane</keyword>
<evidence type="ECO:0000313" key="3">
    <source>
        <dbReference type="Proteomes" id="UP000199658"/>
    </source>
</evidence>
<keyword evidence="1" id="KW-1133">Transmembrane helix</keyword>
<feature type="transmembrane region" description="Helical" evidence="1">
    <location>
        <begin position="49"/>
        <end position="69"/>
    </location>
</feature>
<keyword evidence="1" id="KW-0472">Membrane</keyword>
<dbReference type="RefSeq" id="WP_090217291.1">
    <property type="nucleotide sequence ID" value="NZ_FOYO01000001.1"/>
</dbReference>
<dbReference type="OrthoDB" id="166547at2"/>